<feature type="transmembrane region" description="Helical" evidence="6">
    <location>
        <begin position="234"/>
        <end position="251"/>
    </location>
</feature>
<feature type="transmembrane region" description="Helical" evidence="6">
    <location>
        <begin position="449"/>
        <end position="472"/>
    </location>
</feature>
<feature type="region of interest" description="Disordered" evidence="5">
    <location>
        <begin position="34"/>
        <end position="77"/>
    </location>
</feature>
<dbReference type="KEGG" id="foc:113212790"/>
<evidence type="ECO:0000256" key="1">
    <source>
        <dbReference type="ARBA" id="ARBA00004141"/>
    </source>
</evidence>
<protein>
    <submittedName>
        <fullName evidence="10">Proton-coupled amino acid transporter-like protein CG1139</fullName>
    </submittedName>
</protein>
<feature type="transmembrane region" description="Helical" evidence="6">
    <location>
        <begin position="129"/>
        <end position="154"/>
    </location>
</feature>
<keyword evidence="2 6" id="KW-0812">Transmembrane</keyword>
<evidence type="ECO:0000256" key="3">
    <source>
        <dbReference type="ARBA" id="ARBA00022989"/>
    </source>
</evidence>
<organism evidence="9 10">
    <name type="scientific">Frankliniella occidentalis</name>
    <name type="common">Western flower thrips</name>
    <name type="synonym">Euthrips occidentalis</name>
    <dbReference type="NCBI Taxonomy" id="133901"/>
    <lineage>
        <taxon>Eukaryota</taxon>
        <taxon>Metazoa</taxon>
        <taxon>Ecdysozoa</taxon>
        <taxon>Arthropoda</taxon>
        <taxon>Hexapoda</taxon>
        <taxon>Insecta</taxon>
        <taxon>Pterygota</taxon>
        <taxon>Neoptera</taxon>
        <taxon>Paraneoptera</taxon>
        <taxon>Thysanoptera</taxon>
        <taxon>Terebrantia</taxon>
        <taxon>Thripoidea</taxon>
        <taxon>Thripidae</taxon>
        <taxon>Frankliniella</taxon>
    </lineage>
</organism>
<evidence type="ECO:0000256" key="2">
    <source>
        <dbReference type="ARBA" id="ARBA00022692"/>
    </source>
</evidence>
<name>A0A9C6UC32_FRAOC</name>
<dbReference type="GO" id="GO:0005774">
    <property type="term" value="C:vacuolar membrane"/>
    <property type="evidence" value="ECO:0007669"/>
    <property type="project" value="TreeGrafter"/>
</dbReference>
<keyword evidence="4 6" id="KW-0472">Membrane</keyword>
<dbReference type="GeneID" id="113212790"/>
<accession>A0A9C6UC32</accession>
<evidence type="ECO:0000313" key="10">
    <source>
        <dbReference type="RefSeq" id="XP_052126113.1"/>
    </source>
</evidence>
<evidence type="ECO:0000259" key="8">
    <source>
        <dbReference type="Pfam" id="PF01490"/>
    </source>
</evidence>
<gene>
    <name evidence="10" type="primary">LOC113212790</name>
</gene>
<evidence type="ECO:0000256" key="5">
    <source>
        <dbReference type="SAM" id="MobiDB-lite"/>
    </source>
</evidence>
<reference evidence="10" key="1">
    <citation type="submission" date="2025-08" db="UniProtKB">
        <authorList>
            <consortium name="RefSeq"/>
        </authorList>
    </citation>
    <scope>IDENTIFICATION</scope>
    <source>
        <tissue evidence="10">Whole organism</tissue>
    </source>
</reference>
<feature type="transmembrane region" description="Helical" evidence="6">
    <location>
        <begin position="258"/>
        <end position="280"/>
    </location>
</feature>
<dbReference type="AlphaFoldDB" id="A0A9C6UC32"/>
<keyword evidence="3 6" id="KW-1133">Transmembrane helix</keyword>
<dbReference type="PANTHER" id="PTHR22950">
    <property type="entry name" value="AMINO ACID TRANSPORTER"/>
    <property type="match status" value="1"/>
</dbReference>
<evidence type="ECO:0000256" key="6">
    <source>
        <dbReference type="SAM" id="Phobius"/>
    </source>
</evidence>
<dbReference type="PANTHER" id="PTHR22950:SF680">
    <property type="entry name" value="PROTON-COUPLED AMINO ACID TRANSPORTER 4-LIKE PROTEIN"/>
    <property type="match status" value="1"/>
</dbReference>
<feature type="transmembrane region" description="Helical" evidence="6">
    <location>
        <begin position="381"/>
        <end position="403"/>
    </location>
</feature>
<dbReference type="Proteomes" id="UP000504606">
    <property type="component" value="Unplaced"/>
</dbReference>
<keyword evidence="9" id="KW-1185">Reference proteome</keyword>
<evidence type="ECO:0000256" key="7">
    <source>
        <dbReference type="SAM" id="SignalP"/>
    </source>
</evidence>
<comment type="subcellular location">
    <subcellularLocation>
        <location evidence="1">Membrane</location>
        <topology evidence="1">Multi-pass membrane protein</topology>
    </subcellularLocation>
</comment>
<feature type="domain" description="Amino acid transporter transmembrane" evidence="8">
    <location>
        <begin position="100"/>
        <end position="510"/>
    </location>
</feature>
<keyword evidence="7" id="KW-0732">Signal</keyword>
<feature type="transmembrane region" description="Helical" evidence="6">
    <location>
        <begin position="195"/>
        <end position="214"/>
    </location>
</feature>
<dbReference type="Pfam" id="PF01490">
    <property type="entry name" value="Aa_trans"/>
    <property type="match status" value="1"/>
</dbReference>
<feature type="transmembrane region" description="Helical" evidence="6">
    <location>
        <begin position="484"/>
        <end position="510"/>
    </location>
</feature>
<feature type="transmembrane region" description="Helical" evidence="6">
    <location>
        <begin position="423"/>
        <end position="443"/>
    </location>
</feature>
<dbReference type="GO" id="GO:0015179">
    <property type="term" value="F:L-amino acid transmembrane transporter activity"/>
    <property type="evidence" value="ECO:0007669"/>
    <property type="project" value="TreeGrafter"/>
</dbReference>
<dbReference type="OrthoDB" id="1684102at2759"/>
<dbReference type="RefSeq" id="XP_052126113.1">
    <property type="nucleotide sequence ID" value="XM_052270153.1"/>
</dbReference>
<feature type="signal peptide" evidence="7">
    <location>
        <begin position="1"/>
        <end position="18"/>
    </location>
</feature>
<feature type="transmembrane region" description="Helical" evidence="6">
    <location>
        <begin position="300"/>
        <end position="318"/>
    </location>
</feature>
<evidence type="ECO:0000313" key="9">
    <source>
        <dbReference type="Proteomes" id="UP000504606"/>
    </source>
</evidence>
<feature type="chain" id="PRO_5038547394" evidence="7">
    <location>
        <begin position="19"/>
        <end position="519"/>
    </location>
</feature>
<feature type="compositionally biased region" description="Polar residues" evidence="5">
    <location>
        <begin position="63"/>
        <end position="75"/>
    </location>
</feature>
<feature type="transmembrane region" description="Helical" evidence="6">
    <location>
        <begin position="339"/>
        <end position="361"/>
    </location>
</feature>
<sequence>MLQALFGFFLIMMAATFGYEPSVLENNNAIAKPGSQAGRLKVDESSTGDLDLQSHDRQHAQHPASNESVSANNPQGEAVRRTKDVEADDYDPHDHQDVAHPTSNVDTLFHLLKGCIGTGILAMPEAFKYAGYVVGFIGTAIIGVICTLAVHMLIDSEYELSKRRRVPSLSYPQVGRAALEDGPPKLRWLARYMSGCINTFVLANQMGACIAYIIFVASNMQAVVDTWTGTALPLRVWMVIVTVPLILLSWVRDLKYLAPFSTIAISVTLGSFGVILYYVFRSIPVLDDKVAVGELSKFPLFFGTAMFSLEAMGVMIPLKNEMKNPKAFGGWNGVLNRAMVPIVVLFICLGLFGYLQFGNAVEASVTLSLPQDEVLAQCVKLMMALAIFVSHGLMNYVNFDTIWTKTLLPRCEARKLSPRTQLLYEYLVRTAIVLVHFTLGAIFTNLGLVISLVGALCLSMIGLTFPAMIHMATFWYSCPSRRSFVWLVVRDGAVVVLGFVALVIGTYVSINDIIKDMNK</sequence>
<evidence type="ECO:0000256" key="4">
    <source>
        <dbReference type="ARBA" id="ARBA00023136"/>
    </source>
</evidence>
<dbReference type="InterPro" id="IPR013057">
    <property type="entry name" value="AA_transpt_TM"/>
</dbReference>
<proteinExistence type="predicted"/>